<keyword evidence="2" id="KW-1185">Reference proteome</keyword>
<dbReference type="Proteomes" id="UP000308600">
    <property type="component" value="Unassembled WGS sequence"/>
</dbReference>
<evidence type="ECO:0000313" key="1">
    <source>
        <dbReference type="EMBL" id="TFK73155.1"/>
    </source>
</evidence>
<reference evidence="1 2" key="1">
    <citation type="journal article" date="2019" name="Nat. Ecol. Evol.">
        <title>Megaphylogeny resolves global patterns of mushroom evolution.</title>
        <authorList>
            <person name="Varga T."/>
            <person name="Krizsan K."/>
            <person name="Foldi C."/>
            <person name="Dima B."/>
            <person name="Sanchez-Garcia M."/>
            <person name="Sanchez-Ramirez S."/>
            <person name="Szollosi G.J."/>
            <person name="Szarkandi J.G."/>
            <person name="Papp V."/>
            <person name="Albert L."/>
            <person name="Andreopoulos W."/>
            <person name="Angelini C."/>
            <person name="Antonin V."/>
            <person name="Barry K.W."/>
            <person name="Bougher N.L."/>
            <person name="Buchanan P."/>
            <person name="Buyck B."/>
            <person name="Bense V."/>
            <person name="Catcheside P."/>
            <person name="Chovatia M."/>
            <person name="Cooper J."/>
            <person name="Damon W."/>
            <person name="Desjardin D."/>
            <person name="Finy P."/>
            <person name="Geml J."/>
            <person name="Haridas S."/>
            <person name="Hughes K."/>
            <person name="Justo A."/>
            <person name="Karasinski D."/>
            <person name="Kautmanova I."/>
            <person name="Kiss B."/>
            <person name="Kocsube S."/>
            <person name="Kotiranta H."/>
            <person name="LaButti K.M."/>
            <person name="Lechner B.E."/>
            <person name="Liimatainen K."/>
            <person name="Lipzen A."/>
            <person name="Lukacs Z."/>
            <person name="Mihaltcheva S."/>
            <person name="Morgado L.N."/>
            <person name="Niskanen T."/>
            <person name="Noordeloos M.E."/>
            <person name="Ohm R.A."/>
            <person name="Ortiz-Santana B."/>
            <person name="Ovrebo C."/>
            <person name="Racz N."/>
            <person name="Riley R."/>
            <person name="Savchenko A."/>
            <person name="Shiryaev A."/>
            <person name="Soop K."/>
            <person name="Spirin V."/>
            <person name="Szebenyi C."/>
            <person name="Tomsovsky M."/>
            <person name="Tulloss R.E."/>
            <person name="Uehling J."/>
            <person name="Grigoriev I.V."/>
            <person name="Vagvolgyi C."/>
            <person name="Papp T."/>
            <person name="Martin F.M."/>
            <person name="Miettinen O."/>
            <person name="Hibbett D.S."/>
            <person name="Nagy L.G."/>
        </authorList>
    </citation>
    <scope>NUCLEOTIDE SEQUENCE [LARGE SCALE GENOMIC DNA]</scope>
    <source>
        <strain evidence="1 2">NL-1719</strain>
    </source>
</reference>
<evidence type="ECO:0000313" key="2">
    <source>
        <dbReference type="Proteomes" id="UP000308600"/>
    </source>
</evidence>
<name>A0ACD3B5S6_9AGAR</name>
<gene>
    <name evidence="1" type="ORF">BDN72DRAFT_762128</name>
</gene>
<sequence>MDLDELLHRRRPSQWSLFISSPTLYITRLLYAIRRQPSDGVLETQTEPIMVVCISDTHNKQPSLPYGDILIHAGDLTQLGTQQELQDQIDWLDSQPHPHKFVIAGNHDKGLASFRNADTTSSAIPDSDSENTIPTVQLNWGSITYLSNSSSTITIRERTLKIFGSPWTRKNGNWVFQYPHEHGGDVWFQRIPDDTDILVTHGPLKGHLDTWDGWGCGWLLKEVWRVVGRQRRLRLCVFGHIHDGYGVERVWFDEFQRLYEEMVIANSDARKMRRDKLSLATWVIGTVSRWSVVVKMVWVYVCSRIGVGYVDGAGRSDDVVQLVNAAHVGGLRDRTLRNAIVVSI</sequence>
<proteinExistence type="predicted"/>
<dbReference type="EMBL" id="ML208278">
    <property type="protein sequence ID" value="TFK73155.1"/>
    <property type="molecule type" value="Genomic_DNA"/>
</dbReference>
<accession>A0ACD3B5S6</accession>
<organism evidence="1 2">
    <name type="scientific">Pluteus cervinus</name>
    <dbReference type="NCBI Taxonomy" id="181527"/>
    <lineage>
        <taxon>Eukaryota</taxon>
        <taxon>Fungi</taxon>
        <taxon>Dikarya</taxon>
        <taxon>Basidiomycota</taxon>
        <taxon>Agaricomycotina</taxon>
        <taxon>Agaricomycetes</taxon>
        <taxon>Agaricomycetidae</taxon>
        <taxon>Agaricales</taxon>
        <taxon>Pluteineae</taxon>
        <taxon>Pluteaceae</taxon>
        <taxon>Pluteus</taxon>
    </lineage>
</organism>
<protein>
    <submittedName>
        <fullName evidence="1">Metallo-dependent phosphatase</fullName>
    </submittedName>
</protein>